<dbReference type="NCBIfam" id="TIGR00115">
    <property type="entry name" value="tig"/>
    <property type="match status" value="1"/>
</dbReference>
<comment type="function">
    <text evidence="11">Involved in protein export. Acts as a chaperone by maintaining the newly synthesized protein in an open conformation. Functions as a peptidyl-prolyl cis-trans isomerase.</text>
</comment>
<gene>
    <name evidence="11" type="primary">tig</name>
    <name evidence="16" type="ORF">HMPREF9997_01957</name>
</gene>
<dbReference type="GO" id="GO:0044183">
    <property type="term" value="F:protein folding chaperone"/>
    <property type="evidence" value="ECO:0007669"/>
    <property type="project" value="TreeGrafter"/>
</dbReference>
<evidence type="ECO:0000256" key="1">
    <source>
        <dbReference type="ARBA" id="ARBA00000971"/>
    </source>
</evidence>
<reference evidence="16 17" key="1">
    <citation type="submission" date="2012-05" db="EMBL/GenBank/DDBJ databases">
        <authorList>
            <person name="Weinstock G."/>
            <person name="Sodergren E."/>
            <person name="Lobos E.A."/>
            <person name="Fulton L."/>
            <person name="Fulton R."/>
            <person name="Courtney L."/>
            <person name="Fronick C."/>
            <person name="O'Laughlin M."/>
            <person name="Godfrey J."/>
            <person name="Wilson R.M."/>
            <person name="Miner T."/>
            <person name="Farmer C."/>
            <person name="Delehaunty K."/>
            <person name="Cordes M."/>
            <person name="Minx P."/>
            <person name="Tomlinson C."/>
            <person name="Chen J."/>
            <person name="Wollam A."/>
            <person name="Pepin K.H."/>
            <person name="Bhonagiri V."/>
            <person name="Zhang X."/>
            <person name="Suruliraj S."/>
            <person name="Warren W."/>
            <person name="Mitreva M."/>
            <person name="Mardis E.R."/>
            <person name="Wilson R.K."/>
        </authorList>
    </citation>
    <scope>NUCLEOTIDE SEQUENCE [LARGE SCALE GENOMIC DNA]</scope>
    <source>
        <strain evidence="16 17">F0235</strain>
    </source>
</reference>
<feature type="domain" description="Trigger factor C-terminal" evidence="15">
    <location>
        <begin position="258"/>
        <end position="415"/>
    </location>
</feature>
<dbReference type="InterPro" id="IPR005215">
    <property type="entry name" value="Trig_fac"/>
</dbReference>
<comment type="subcellular location">
    <subcellularLocation>
        <location evidence="11">Cytoplasm</location>
    </subcellularLocation>
    <text evidence="11">About half TF is bound to the ribosome near the polypeptide exit tunnel while the other half is free in the cytoplasm.</text>
</comment>
<dbReference type="Gene3D" id="3.10.50.40">
    <property type="match status" value="1"/>
</dbReference>
<dbReference type="GO" id="GO:0005737">
    <property type="term" value="C:cytoplasm"/>
    <property type="evidence" value="ECO:0007669"/>
    <property type="project" value="UniProtKB-SubCell"/>
</dbReference>
<evidence type="ECO:0000256" key="4">
    <source>
        <dbReference type="ARBA" id="ARBA00016902"/>
    </source>
</evidence>
<keyword evidence="11" id="KW-0963">Cytoplasm</keyword>
<evidence type="ECO:0000259" key="14">
    <source>
        <dbReference type="Pfam" id="PF05697"/>
    </source>
</evidence>
<evidence type="ECO:0000313" key="17">
    <source>
        <dbReference type="Proteomes" id="UP000010445"/>
    </source>
</evidence>
<evidence type="ECO:0000256" key="5">
    <source>
        <dbReference type="ARBA" id="ARBA00022618"/>
    </source>
</evidence>
<feature type="region of interest" description="Disordered" evidence="12">
    <location>
        <begin position="428"/>
        <end position="450"/>
    </location>
</feature>
<dbReference type="InterPro" id="IPR001179">
    <property type="entry name" value="PPIase_FKBP_dom"/>
</dbReference>
<dbReference type="GO" id="GO:0051083">
    <property type="term" value="P:'de novo' cotranslational protein folding"/>
    <property type="evidence" value="ECO:0007669"/>
    <property type="project" value="TreeGrafter"/>
</dbReference>
<dbReference type="InterPro" id="IPR046357">
    <property type="entry name" value="PPIase_dom_sf"/>
</dbReference>
<dbReference type="InterPro" id="IPR037041">
    <property type="entry name" value="Trigger_fac_C_sf"/>
</dbReference>
<dbReference type="GO" id="GO:0003755">
    <property type="term" value="F:peptidyl-prolyl cis-trans isomerase activity"/>
    <property type="evidence" value="ECO:0007669"/>
    <property type="project" value="UniProtKB-UniRule"/>
</dbReference>
<evidence type="ECO:0000259" key="15">
    <source>
        <dbReference type="Pfam" id="PF05698"/>
    </source>
</evidence>
<dbReference type="Pfam" id="PF00254">
    <property type="entry name" value="FKBP_C"/>
    <property type="match status" value="1"/>
</dbReference>
<evidence type="ECO:0000259" key="13">
    <source>
        <dbReference type="Pfam" id="PF00254"/>
    </source>
</evidence>
<dbReference type="Gene3D" id="3.30.70.1050">
    <property type="entry name" value="Trigger factor ribosome-binding domain"/>
    <property type="match status" value="1"/>
</dbReference>
<keyword evidence="8 11" id="KW-0413">Isomerase</keyword>
<dbReference type="PATRIC" id="fig|1035195.3.peg.1764"/>
<dbReference type="InterPro" id="IPR027304">
    <property type="entry name" value="Trigger_fact/SurA_dom_sf"/>
</dbReference>
<dbReference type="EMBL" id="AMEM01000025">
    <property type="protein sequence ID" value="EKX89191.1"/>
    <property type="molecule type" value="Genomic_DNA"/>
</dbReference>
<dbReference type="eggNOG" id="COG0544">
    <property type="taxonomic scope" value="Bacteria"/>
</dbReference>
<dbReference type="SUPFAM" id="SSF109998">
    <property type="entry name" value="Triger factor/SurA peptide-binding domain-like"/>
    <property type="match status" value="1"/>
</dbReference>
<feature type="domain" description="PPIase FKBP-type" evidence="13">
    <location>
        <begin position="157"/>
        <end position="217"/>
    </location>
</feature>
<sequence length="450" mass="49793">MKSSVDQLNDTRVKVTVEVPFSELGPELDKAYQALAQQINIPGFRRGKAPRQLIDARVGRGPVLEQVVNDMLPTRYGQAIEELDIKALGQPNIDITKLEDGDVIEFVAEVDVRPEFDLPDFSDISVEVPALGSTEERIDHELEHLRERFGSLKTVDREAGDEDFITLNLSATVDGEEIEDAKVEDMSYRVGSGDLIEGLDDAVKGLKADESATFTSKLVFGEYADKDAEVTVTVTAVKERELPELDDDFAQMASEFDTVEELRADLASGAEESAKAEQAASIREEVLKVALEKTQFPLPASVVDEQVNAQVQQLMGQLGGDEALFEKLLEAQGTSREEFNEQTRTSAEEAVRTQLFLDVLAEKEEPEVTQDELNDHIVFTARRYGVEPQQFLMQLQQSGQLLNLVSDVRRGKALANAICSVTVKDSDGNDVDPKIYFGDEEETTQDSDES</sequence>
<dbReference type="PIRSF" id="PIRSF003095">
    <property type="entry name" value="Trigger_factor"/>
    <property type="match status" value="1"/>
</dbReference>
<dbReference type="InterPro" id="IPR036611">
    <property type="entry name" value="Trigger_fac_ribosome-bd_sf"/>
</dbReference>
<comment type="catalytic activity">
    <reaction evidence="1 11">
        <text>[protein]-peptidylproline (omega=180) = [protein]-peptidylproline (omega=0)</text>
        <dbReference type="Rhea" id="RHEA:16237"/>
        <dbReference type="Rhea" id="RHEA-COMP:10747"/>
        <dbReference type="Rhea" id="RHEA-COMP:10748"/>
        <dbReference type="ChEBI" id="CHEBI:83833"/>
        <dbReference type="ChEBI" id="CHEBI:83834"/>
        <dbReference type="EC" id="5.2.1.8"/>
    </reaction>
</comment>
<dbReference type="HAMAP" id="MF_00303">
    <property type="entry name" value="Trigger_factor_Tig"/>
    <property type="match status" value="1"/>
</dbReference>
<dbReference type="InterPro" id="IPR008880">
    <property type="entry name" value="Trigger_fac_C"/>
</dbReference>
<evidence type="ECO:0000313" key="16">
    <source>
        <dbReference type="EMBL" id="EKX89191.1"/>
    </source>
</evidence>
<dbReference type="PANTHER" id="PTHR30560">
    <property type="entry name" value="TRIGGER FACTOR CHAPERONE AND PEPTIDYL-PROLYL CIS/TRANS ISOMERASE"/>
    <property type="match status" value="1"/>
</dbReference>
<comment type="caution">
    <text evidence="16">The sequence shown here is derived from an EMBL/GenBank/DDBJ whole genome shotgun (WGS) entry which is preliminary data.</text>
</comment>
<dbReference type="Gene3D" id="1.10.3120.10">
    <property type="entry name" value="Trigger factor, C-terminal domain"/>
    <property type="match status" value="1"/>
</dbReference>
<evidence type="ECO:0000256" key="11">
    <source>
        <dbReference type="HAMAP-Rule" id="MF_00303"/>
    </source>
</evidence>
<dbReference type="Pfam" id="PF05697">
    <property type="entry name" value="Trigger_N"/>
    <property type="match status" value="1"/>
</dbReference>
<organism evidence="16 17">
    <name type="scientific">Corynebacterium durum F0235</name>
    <dbReference type="NCBI Taxonomy" id="1035195"/>
    <lineage>
        <taxon>Bacteria</taxon>
        <taxon>Bacillati</taxon>
        <taxon>Actinomycetota</taxon>
        <taxon>Actinomycetes</taxon>
        <taxon>Mycobacteriales</taxon>
        <taxon>Corynebacteriaceae</taxon>
        <taxon>Corynebacterium</taxon>
    </lineage>
</organism>
<dbReference type="HOGENOM" id="CLU_033058_3_0_11"/>
<comment type="similarity">
    <text evidence="2 11">Belongs to the FKBP-type PPIase family. Tig subfamily.</text>
</comment>
<evidence type="ECO:0000256" key="3">
    <source>
        <dbReference type="ARBA" id="ARBA00013194"/>
    </source>
</evidence>
<keyword evidence="7 11" id="KW-0143">Chaperone</keyword>
<dbReference type="SUPFAM" id="SSF54534">
    <property type="entry name" value="FKBP-like"/>
    <property type="match status" value="1"/>
</dbReference>
<dbReference type="GO" id="GO:0015031">
    <property type="term" value="P:protein transport"/>
    <property type="evidence" value="ECO:0007669"/>
    <property type="project" value="UniProtKB-UniRule"/>
</dbReference>
<dbReference type="STRING" id="1035195.HMPREF9997_01957"/>
<dbReference type="InterPro" id="IPR008881">
    <property type="entry name" value="Trigger_fac_ribosome-bd_bac"/>
</dbReference>
<keyword evidence="17" id="KW-1185">Reference proteome</keyword>
<dbReference type="Proteomes" id="UP000010445">
    <property type="component" value="Unassembled WGS sequence"/>
</dbReference>
<comment type="domain">
    <text evidence="11">Consists of 3 domains; the N-terminus binds the ribosome, the middle domain has PPIase activity, while the C-terminus has intrinsic chaperone activity on its own.</text>
</comment>
<keyword evidence="9 11" id="KW-0131">Cell cycle</keyword>
<dbReference type="GO" id="GO:0043335">
    <property type="term" value="P:protein unfolding"/>
    <property type="evidence" value="ECO:0007669"/>
    <property type="project" value="TreeGrafter"/>
</dbReference>
<dbReference type="EC" id="5.2.1.8" evidence="3 11"/>
<name>L1ME24_9CORY</name>
<evidence type="ECO:0000256" key="6">
    <source>
        <dbReference type="ARBA" id="ARBA00023110"/>
    </source>
</evidence>
<dbReference type="SUPFAM" id="SSF102735">
    <property type="entry name" value="Trigger factor ribosome-binding domain"/>
    <property type="match status" value="1"/>
</dbReference>
<dbReference type="GO" id="GO:0043022">
    <property type="term" value="F:ribosome binding"/>
    <property type="evidence" value="ECO:0007669"/>
    <property type="project" value="TreeGrafter"/>
</dbReference>
<evidence type="ECO:0000256" key="12">
    <source>
        <dbReference type="SAM" id="MobiDB-lite"/>
    </source>
</evidence>
<dbReference type="PANTHER" id="PTHR30560:SF3">
    <property type="entry name" value="TRIGGER FACTOR-LIKE PROTEIN TIG, CHLOROPLASTIC"/>
    <property type="match status" value="1"/>
</dbReference>
<evidence type="ECO:0000256" key="10">
    <source>
        <dbReference type="ARBA" id="ARBA00029986"/>
    </source>
</evidence>
<feature type="domain" description="Trigger factor ribosome-binding bacterial" evidence="14">
    <location>
        <begin position="1"/>
        <end position="145"/>
    </location>
</feature>
<dbReference type="AlphaFoldDB" id="L1ME24"/>
<dbReference type="RefSeq" id="WP_006064182.1">
    <property type="nucleotide sequence ID" value="NZ_KB290831.1"/>
</dbReference>
<evidence type="ECO:0000256" key="8">
    <source>
        <dbReference type="ARBA" id="ARBA00023235"/>
    </source>
</evidence>
<keyword evidence="5 11" id="KW-0132">Cell division</keyword>
<evidence type="ECO:0000256" key="2">
    <source>
        <dbReference type="ARBA" id="ARBA00005464"/>
    </source>
</evidence>
<evidence type="ECO:0000256" key="7">
    <source>
        <dbReference type="ARBA" id="ARBA00023186"/>
    </source>
</evidence>
<feature type="compositionally biased region" description="Acidic residues" evidence="12">
    <location>
        <begin position="438"/>
        <end position="450"/>
    </location>
</feature>
<proteinExistence type="inferred from homology"/>
<evidence type="ECO:0000256" key="9">
    <source>
        <dbReference type="ARBA" id="ARBA00023306"/>
    </source>
</evidence>
<protein>
    <recommendedName>
        <fullName evidence="4 11">Trigger factor</fullName>
        <shortName evidence="11">TF</shortName>
        <ecNumber evidence="3 11">5.2.1.8</ecNumber>
    </recommendedName>
    <alternativeName>
        <fullName evidence="10 11">PPIase</fullName>
    </alternativeName>
</protein>
<keyword evidence="6 11" id="KW-0697">Rotamase</keyword>
<dbReference type="GO" id="GO:0051301">
    <property type="term" value="P:cell division"/>
    <property type="evidence" value="ECO:0007669"/>
    <property type="project" value="UniProtKB-KW"/>
</dbReference>
<accession>L1ME24</accession>
<dbReference type="Pfam" id="PF05698">
    <property type="entry name" value="Trigger_C"/>
    <property type="match status" value="1"/>
</dbReference>
<dbReference type="OrthoDB" id="9767721at2"/>